<reference evidence="1 2" key="1">
    <citation type="submission" date="2011-02" db="EMBL/GenBank/DDBJ databases">
        <authorList>
            <person name="Muzny D."/>
            <person name="Qin X."/>
            <person name="Deng J."/>
            <person name="Jiang H."/>
            <person name="Liu Y."/>
            <person name="Qu J."/>
            <person name="Song X.-Z."/>
            <person name="Zhang L."/>
            <person name="Thornton R."/>
            <person name="Coyle M."/>
            <person name="Francisco L."/>
            <person name="Jackson L."/>
            <person name="Javaid M."/>
            <person name="Korchina V."/>
            <person name="Kovar C."/>
            <person name="Mata R."/>
            <person name="Mathew T."/>
            <person name="Ngo R."/>
            <person name="Nguyen L."/>
            <person name="Nguyen N."/>
            <person name="Okwuonu G."/>
            <person name="Ongeri F."/>
            <person name="Pham C."/>
            <person name="Simmons D."/>
            <person name="Wilczek-Boney K."/>
            <person name="Hale W."/>
            <person name="Jakkamsetti A."/>
            <person name="Pham P."/>
            <person name="Ruth R."/>
            <person name="San Lucas F."/>
            <person name="Warren J."/>
            <person name="Zhang J."/>
            <person name="Zhao Z."/>
            <person name="Zhou C."/>
            <person name="Zhu D."/>
            <person name="Lee S."/>
            <person name="Bess C."/>
            <person name="Blankenburg K."/>
            <person name="Forbes L."/>
            <person name="Fu Q."/>
            <person name="Gubbala S."/>
            <person name="Hirani K."/>
            <person name="Jayaseelan J.C."/>
            <person name="Lara F."/>
            <person name="Munidasa M."/>
            <person name="Palculict T."/>
            <person name="Patil S."/>
            <person name="Pu L.-L."/>
            <person name="Saada N."/>
            <person name="Tang L."/>
            <person name="Weissenberger G."/>
            <person name="Zhu Y."/>
            <person name="Hemphill L."/>
            <person name="Shang Y."/>
            <person name="Youmans B."/>
            <person name="Ayvaz T."/>
            <person name="Ross M."/>
            <person name="Santibanez J."/>
            <person name="Aqrawi P."/>
            <person name="Gross S."/>
            <person name="Joshi V."/>
            <person name="Fowler G."/>
            <person name="Nazareth L."/>
            <person name="Reid J."/>
            <person name="Worley K."/>
            <person name="Petrosino J."/>
            <person name="Highlander S."/>
            <person name="Gibbs R."/>
        </authorList>
    </citation>
    <scope>NUCLEOTIDE SEQUENCE [LARGE SCALE GENOMIC DNA]</scope>
    <source>
        <strain evidence="1 2">SK330</strain>
    </source>
</reference>
<evidence type="ECO:0000313" key="1">
    <source>
        <dbReference type="EMBL" id="EGF16095.1"/>
    </source>
</evidence>
<dbReference type="Proteomes" id="UP000005955">
    <property type="component" value="Unassembled WGS sequence"/>
</dbReference>
<proteinExistence type="predicted"/>
<protein>
    <submittedName>
        <fullName evidence="1">Uncharacterized protein</fullName>
    </submittedName>
</protein>
<name>F2C5B2_STRSA</name>
<accession>F2C5B2</accession>
<dbReference type="AlphaFoldDB" id="F2C5B2"/>
<dbReference type="HOGENOM" id="CLU_3240427_0_0_9"/>
<evidence type="ECO:0000313" key="2">
    <source>
        <dbReference type="Proteomes" id="UP000005955"/>
    </source>
</evidence>
<gene>
    <name evidence="1" type="ORF">HMPREF9386_0265</name>
</gene>
<dbReference type="EMBL" id="AFBD01000001">
    <property type="protein sequence ID" value="EGF16095.1"/>
    <property type="molecule type" value="Genomic_DNA"/>
</dbReference>
<sequence length="43" mass="5397">MIREEKQRYISFTETIEDYNSDYRLTLELKKNYRFQNNTIQGF</sequence>
<organism evidence="1 2">
    <name type="scientific">Streptococcus sanguinis SK330</name>
    <dbReference type="NCBI Taxonomy" id="888813"/>
    <lineage>
        <taxon>Bacteria</taxon>
        <taxon>Bacillati</taxon>
        <taxon>Bacillota</taxon>
        <taxon>Bacilli</taxon>
        <taxon>Lactobacillales</taxon>
        <taxon>Streptococcaceae</taxon>
        <taxon>Streptococcus</taxon>
    </lineage>
</organism>
<comment type="caution">
    <text evidence="1">The sequence shown here is derived from an EMBL/GenBank/DDBJ whole genome shotgun (WGS) entry which is preliminary data.</text>
</comment>